<dbReference type="AlphaFoldDB" id="A0A2H4U5Z1"/>
<accession>A0A2H4U5Z1</accession>
<dbReference type="EMBL" id="CP017803">
    <property type="protein sequence ID" value="ATZ59531.1"/>
    <property type="molecule type" value="Genomic_DNA"/>
</dbReference>
<sequence>MIIIPSFKSLISISLFRFNFKNSDMEFIFKNENNMSLFELNIVFFNIRYPVKISRNGNAIKMLFIITVNENG</sequence>
<evidence type="ECO:0000313" key="1">
    <source>
        <dbReference type="EMBL" id="ATZ59531.1"/>
    </source>
</evidence>
<dbReference type="Proteomes" id="UP000232133">
    <property type="component" value="Chromosome"/>
</dbReference>
<organism evidence="1 2">
    <name type="scientific">Methanobrevibacter smithii</name>
    <dbReference type="NCBI Taxonomy" id="2173"/>
    <lineage>
        <taxon>Archaea</taxon>
        <taxon>Methanobacteriati</taxon>
        <taxon>Methanobacteriota</taxon>
        <taxon>Methanomada group</taxon>
        <taxon>Methanobacteria</taxon>
        <taxon>Methanobacteriales</taxon>
        <taxon>Methanobacteriaceae</taxon>
        <taxon>Methanobrevibacter</taxon>
    </lineage>
</organism>
<evidence type="ECO:0000313" key="2">
    <source>
        <dbReference type="Proteomes" id="UP000232133"/>
    </source>
</evidence>
<protein>
    <submittedName>
        <fullName evidence="1">Uncharacterized protein</fullName>
    </submittedName>
</protein>
<gene>
    <name evidence="1" type="ORF">BK798_03435</name>
</gene>
<reference evidence="1 2" key="1">
    <citation type="submission" date="2016-10" db="EMBL/GenBank/DDBJ databases">
        <authorList>
            <person name="Varghese N."/>
        </authorList>
    </citation>
    <scope>NUCLEOTIDE SEQUENCE [LARGE SCALE GENOMIC DNA]</scope>
    <source>
        <strain evidence="1 2">KB11</strain>
    </source>
</reference>
<proteinExistence type="predicted"/>
<name>A0A2H4U5Z1_METSM</name>